<gene>
    <name evidence="1" type="primary">dltA_4</name>
    <name evidence="1" type="ORF">NCTC13645_01350</name>
</gene>
<organism evidence="1 2">
    <name type="scientific">Weissella viridescens</name>
    <name type="common">Lactobacillus viridescens</name>
    <dbReference type="NCBI Taxonomy" id="1629"/>
    <lineage>
        <taxon>Bacteria</taxon>
        <taxon>Bacillati</taxon>
        <taxon>Bacillota</taxon>
        <taxon>Bacilli</taxon>
        <taxon>Lactobacillales</taxon>
        <taxon>Lactobacillaceae</taxon>
        <taxon>Weissella</taxon>
    </lineage>
</organism>
<proteinExistence type="predicted"/>
<evidence type="ECO:0000313" key="2">
    <source>
        <dbReference type="Proteomes" id="UP000254621"/>
    </source>
</evidence>
<dbReference type="EMBL" id="UHIV01000004">
    <property type="protein sequence ID" value="SUP59098.1"/>
    <property type="molecule type" value="Genomic_DNA"/>
</dbReference>
<sequence>MIQTIDNYAMTQGDRVVYDVLGEQHTYADLKHDSDALAAYIDTLGLADKAPVMVLQDKTMKRL</sequence>
<dbReference type="InterPro" id="IPR042099">
    <property type="entry name" value="ANL_N_sf"/>
</dbReference>
<evidence type="ECO:0000313" key="1">
    <source>
        <dbReference type="EMBL" id="SUP59098.1"/>
    </source>
</evidence>
<dbReference type="EC" id="6.1.1.13" evidence="1"/>
<dbReference type="Gene3D" id="3.40.50.12780">
    <property type="entry name" value="N-terminal domain of ligase-like"/>
    <property type="match status" value="1"/>
</dbReference>
<dbReference type="GO" id="GO:0016874">
    <property type="term" value="F:ligase activity"/>
    <property type="evidence" value="ECO:0007669"/>
    <property type="project" value="UniProtKB-KW"/>
</dbReference>
<name>A0A380P2L7_WEIVI</name>
<protein>
    <submittedName>
        <fullName evidence="1">D-alanine--poly(Phosphoribitol) ligase subunit 1</fullName>
        <ecNumber evidence="1">6.1.1.13</ecNumber>
    </submittedName>
</protein>
<reference evidence="1 2" key="1">
    <citation type="submission" date="2018-06" db="EMBL/GenBank/DDBJ databases">
        <authorList>
            <consortium name="Pathogen Informatics"/>
            <person name="Doyle S."/>
        </authorList>
    </citation>
    <scope>NUCLEOTIDE SEQUENCE [LARGE SCALE GENOMIC DNA]</scope>
    <source>
        <strain evidence="1 2">NCTC13645</strain>
    </source>
</reference>
<dbReference type="AlphaFoldDB" id="A0A380P2L7"/>
<keyword evidence="1" id="KW-0436">Ligase</keyword>
<dbReference type="SUPFAM" id="SSF56801">
    <property type="entry name" value="Acetyl-CoA synthetase-like"/>
    <property type="match status" value="1"/>
</dbReference>
<dbReference type="Proteomes" id="UP000254621">
    <property type="component" value="Unassembled WGS sequence"/>
</dbReference>
<accession>A0A380P2L7</accession>